<keyword evidence="3" id="KW-1185">Reference proteome</keyword>
<feature type="compositionally biased region" description="Polar residues" evidence="1">
    <location>
        <begin position="21"/>
        <end position="30"/>
    </location>
</feature>
<organism evidence="2 3">
    <name type="scientific">Petrolisthes cinctipes</name>
    <name type="common">Flat porcelain crab</name>
    <dbReference type="NCBI Taxonomy" id="88211"/>
    <lineage>
        <taxon>Eukaryota</taxon>
        <taxon>Metazoa</taxon>
        <taxon>Ecdysozoa</taxon>
        <taxon>Arthropoda</taxon>
        <taxon>Crustacea</taxon>
        <taxon>Multicrustacea</taxon>
        <taxon>Malacostraca</taxon>
        <taxon>Eumalacostraca</taxon>
        <taxon>Eucarida</taxon>
        <taxon>Decapoda</taxon>
        <taxon>Pleocyemata</taxon>
        <taxon>Anomura</taxon>
        <taxon>Galatheoidea</taxon>
        <taxon>Porcellanidae</taxon>
        <taxon>Petrolisthes</taxon>
    </lineage>
</organism>
<proteinExistence type="predicted"/>
<dbReference type="AlphaFoldDB" id="A0AAE1F3K1"/>
<comment type="caution">
    <text evidence="2">The sequence shown here is derived from an EMBL/GenBank/DDBJ whole genome shotgun (WGS) entry which is preliminary data.</text>
</comment>
<dbReference type="EMBL" id="JAWQEG010003339">
    <property type="protein sequence ID" value="KAK3866775.1"/>
    <property type="molecule type" value="Genomic_DNA"/>
</dbReference>
<evidence type="ECO:0000256" key="1">
    <source>
        <dbReference type="SAM" id="MobiDB-lite"/>
    </source>
</evidence>
<sequence>MGMMELATVTRPSNEDHKRNQPPTTVLQPTNYSQTCTAVPTNASQESFLNSPLQLSGYVYLDTEIHLPPGYGTSSPGMNKY</sequence>
<accession>A0AAE1F3K1</accession>
<feature type="region of interest" description="Disordered" evidence="1">
    <location>
        <begin position="1"/>
        <end position="30"/>
    </location>
</feature>
<evidence type="ECO:0000313" key="3">
    <source>
        <dbReference type="Proteomes" id="UP001286313"/>
    </source>
</evidence>
<protein>
    <submittedName>
        <fullName evidence="2">Uncharacterized protein</fullName>
    </submittedName>
</protein>
<reference evidence="2" key="1">
    <citation type="submission" date="2023-10" db="EMBL/GenBank/DDBJ databases">
        <title>Genome assemblies of two species of porcelain crab, Petrolisthes cinctipes and Petrolisthes manimaculis (Anomura: Porcellanidae).</title>
        <authorList>
            <person name="Angst P."/>
        </authorList>
    </citation>
    <scope>NUCLEOTIDE SEQUENCE</scope>
    <source>
        <strain evidence="2">PB745_01</strain>
        <tissue evidence="2">Gill</tissue>
    </source>
</reference>
<name>A0AAE1F3K1_PETCI</name>
<evidence type="ECO:0000313" key="2">
    <source>
        <dbReference type="EMBL" id="KAK3866775.1"/>
    </source>
</evidence>
<gene>
    <name evidence="2" type="ORF">Pcinc_027711</name>
</gene>
<dbReference type="Proteomes" id="UP001286313">
    <property type="component" value="Unassembled WGS sequence"/>
</dbReference>